<name>A0A1F4YET8_9BACT</name>
<dbReference type="AlphaFoldDB" id="A0A1F4YET8"/>
<reference evidence="1 2" key="1">
    <citation type="journal article" date="2016" name="Nat. Commun.">
        <title>Thousands of microbial genomes shed light on interconnected biogeochemical processes in an aquifer system.</title>
        <authorList>
            <person name="Anantharaman K."/>
            <person name="Brown C.T."/>
            <person name="Hug L.A."/>
            <person name="Sharon I."/>
            <person name="Castelle C.J."/>
            <person name="Probst A.J."/>
            <person name="Thomas B.C."/>
            <person name="Singh A."/>
            <person name="Wilkins M.J."/>
            <person name="Karaoz U."/>
            <person name="Brodie E.L."/>
            <person name="Williams K.H."/>
            <person name="Hubbard S.S."/>
            <person name="Banfield J.F."/>
        </authorList>
    </citation>
    <scope>NUCLEOTIDE SEQUENCE [LARGE SCALE GENOMIC DNA]</scope>
</reference>
<proteinExistence type="predicted"/>
<sequence length="259" mass="29999">MGMIMSYEEYLKLGRQPNPYLVWIASKGKQLYFLGSSHSFNPADSIHQVTKHYWHDFLGSVGNKKPVVLIEGGKRSISNSEDEAIRKFGEAGLVAFLAAQNGWEHESPEPNLLTETSELRKEFSEEEIWTYYFTRMAAQWNRLLNKPDIWSYVRNSLLKDNEELKWNADNLGQESLVNNFAKLSGQKFVEFDYELLNGLCDPTKTKTKINQVSRRSGQIRDEYIVQKITEHWKNGESIFAVYGRSHVVMQEPALRRLLT</sequence>
<accession>A0A1F4YET8</accession>
<protein>
    <submittedName>
        <fullName evidence="1">Uncharacterized protein</fullName>
    </submittedName>
</protein>
<dbReference type="EMBL" id="MEXH01000015">
    <property type="protein sequence ID" value="OGC92471.1"/>
    <property type="molecule type" value="Genomic_DNA"/>
</dbReference>
<evidence type="ECO:0000313" key="1">
    <source>
        <dbReference type="EMBL" id="OGC92471.1"/>
    </source>
</evidence>
<gene>
    <name evidence="1" type="ORF">A2876_04225</name>
</gene>
<dbReference type="Proteomes" id="UP000178176">
    <property type="component" value="Unassembled WGS sequence"/>
</dbReference>
<organism evidence="1 2">
    <name type="scientific">Candidatus Amesbacteria bacterium RIFCSPHIGHO2_01_FULL_48_32b</name>
    <dbReference type="NCBI Taxonomy" id="1797253"/>
    <lineage>
        <taxon>Bacteria</taxon>
        <taxon>Candidatus Amesiibacteriota</taxon>
    </lineage>
</organism>
<comment type="caution">
    <text evidence="1">The sequence shown here is derived from an EMBL/GenBank/DDBJ whole genome shotgun (WGS) entry which is preliminary data.</text>
</comment>
<evidence type="ECO:0000313" key="2">
    <source>
        <dbReference type="Proteomes" id="UP000178176"/>
    </source>
</evidence>